<dbReference type="Gramene" id="RZC57268">
    <property type="protein sequence ID" value="RZC57268"/>
    <property type="gene ID" value="C5167_004570"/>
</dbReference>
<dbReference type="PANTHER" id="PTHR48476">
    <property type="entry name" value="SHORT-CHAIN DEHYDROGENASE TIC 32, CHLOROPLASTIC-LIKE"/>
    <property type="match status" value="1"/>
</dbReference>
<dbReference type="PRINTS" id="PR00081">
    <property type="entry name" value="GDHRDH"/>
</dbReference>
<dbReference type="CDD" id="cd05327">
    <property type="entry name" value="retinol-DH_like_SDR_c_like"/>
    <property type="match status" value="1"/>
</dbReference>
<evidence type="ECO:0008006" key="3">
    <source>
        <dbReference type="Google" id="ProtNLM"/>
    </source>
</evidence>
<dbReference type="OMA" id="GFKREQD"/>
<dbReference type="Gene3D" id="3.40.50.720">
    <property type="entry name" value="NAD(P)-binding Rossmann-like Domain"/>
    <property type="match status" value="2"/>
</dbReference>
<evidence type="ECO:0000313" key="2">
    <source>
        <dbReference type="Proteomes" id="UP000316621"/>
    </source>
</evidence>
<dbReference type="Pfam" id="PF00106">
    <property type="entry name" value="adh_short"/>
    <property type="match status" value="2"/>
</dbReference>
<dbReference type="InterPro" id="IPR055280">
    <property type="entry name" value="TIC32"/>
</dbReference>
<evidence type="ECO:0000313" key="1">
    <source>
        <dbReference type="EMBL" id="RZC57268.1"/>
    </source>
</evidence>
<protein>
    <recommendedName>
        <fullName evidence="3">Short-chain dehydrogenase TIC 32, chloroplastic</fullName>
    </recommendedName>
</protein>
<dbReference type="EMBL" id="CM010718">
    <property type="protein sequence ID" value="RZC57268.1"/>
    <property type="molecule type" value="Genomic_DNA"/>
</dbReference>
<sequence>MVLFSRKGASGFSACNTAEDVTQGIDGSGLTAIITGSSNGIGAETARVLAMRGVQIVMAVRNTAAGTAVKETILKETPSAKIEVLELDLSSMASVRKFAGEFESLGLPLNILMSYGTALQALSRQNRASVCNKSSRSFLLTDLLLGTMKRTASQSNIEGRIVNVSSEAHKFPYKEGIRFDKLNDEQGYSSFGAYGQSKLANILHANELTRRLKEEGAQITANSLHPGAIMTNLWHNSTYFGGWVSKYVVAPAGKFLGKNVPQGASTTCYVALHPSNRGVSGEYFLDNNIAKATAQAKDPELAKKLWDFSMNLIRASGFSSSSTAEEVTHGIDDASGLTAIGASTTCYVALHRSNKGVAGEYFVDNNISKATSQATDSELAKKLWDFSMYLKKRKGPSGFGYPNTAEDVTHGIDGTGLTAIVTGASSGIGSETARVLAMRGVHVVMGVRNMAAGQDVKETILKENSSAKVDVMELDLSSMASVRKFASEFKSSDLPLNLLINNAGVMACPFMLSHDNIEMQFATNHLGHFLLTQLLLDTMKNTAQESSVEGKIVNVSSEGHRFAYKEGIRFDKINDQSEYNQIWAYGQSKLANILHANELTRRLKEDGVQITANSLHPGSIITNLLRHHSIIGGLSYTIGRLVLKNVQQGASTTCYVALHPEVKGVSGEYFMDNNVSTPNSQALDTELAKKLWDFTMNLIQQ</sequence>
<dbReference type="STRING" id="3469.A0A4Y7JBU7"/>
<reference evidence="1 2" key="1">
    <citation type="journal article" date="2018" name="Science">
        <title>The opium poppy genome and morphinan production.</title>
        <authorList>
            <person name="Guo L."/>
            <person name="Winzer T."/>
            <person name="Yang X."/>
            <person name="Li Y."/>
            <person name="Ning Z."/>
            <person name="He Z."/>
            <person name="Teodor R."/>
            <person name="Lu Y."/>
            <person name="Bowser T.A."/>
            <person name="Graham I.A."/>
            <person name="Ye K."/>
        </authorList>
    </citation>
    <scope>NUCLEOTIDE SEQUENCE [LARGE SCALE GENOMIC DNA]</scope>
    <source>
        <strain evidence="2">cv. HN1</strain>
        <tissue evidence="1">Leaves</tissue>
    </source>
</reference>
<dbReference type="PANTHER" id="PTHR48476:SF1">
    <property type="entry name" value="SHORT-CHAIN DEHYDROGENASE TIC 32, CHLOROPLASTIC-LIKE"/>
    <property type="match status" value="1"/>
</dbReference>
<proteinExistence type="predicted"/>
<accession>A0A4Y7JBU7</accession>
<dbReference type="Proteomes" id="UP000316621">
    <property type="component" value="Chromosome 4"/>
</dbReference>
<organism evidence="1 2">
    <name type="scientific">Papaver somniferum</name>
    <name type="common">Opium poppy</name>
    <dbReference type="NCBI Taxonomy" id="3469"/>
    <lineage>
        <taxon>Eukaryota</taxon>
        <taxon>Viridiplantae</taxon>
        <taxon>Streptophyta</taxon>
        <taxon>Embryophyta</taxon>
        <taxon>Tracheophyta</taxon>
        <taxon>Spermatophyta</taxon>
        <taxon>Magnoliopsida</taxon>
        <taxon>Ranunculales</taxon>
        <taxon>Papaveraceae</taxon>
        <taxon>Papaveroideae</taxon>
        <taxon>Papaver</taxon>
    </lineage>
</organism>
<gene>
    <name evidence="1" type="ORF">C5167_004570</name>
</gene>
<dbReference type="InterPro" id="IPR036291">
    <property type="entry name" value="NAD(P)-bd_dom_sf"/>
</dbReference>
<dbReference type="SUPFAM" id="SSF51735">
    <property type="entry name" value="NAD(P)-binding Rossmann-fold domains"/>
    <property type="match status" value="2"/>
</dbReference>
<name>A0A4Y7JBU7_PAPSO</name>
<dbReference type="InterPro" id="IPR002347">
    <property type="entry name" value="SDR_fam"/>
</dbReference>
<keyword evidence="2" id="KW-1185">Reference proteome</keyword>
<dbReference type="AlphaFoldDB" id="A0A4Y7JBU7"/>